<keyword evidence="10" id="KW-1185">Reference proteome</keyword>
<evidence type="ECO:0000259" key="8">
    <source>
        <dbReference type="PROSITE" id="PS50928"/>
    </source>
</evidence>
<dbReference type="EMBL" id="JBBLZC010000012">
    <property type="protein sequence ID" value="MEK0084150.1"/>
    <property type="molecule type" value="Genomic_DNA"/>
</dbReference>
<dbReference type="Proteomes" id="UP001375743">
    <property type="component" value="Unassembled WGS sequence"/>
</dbReference>
<feature type="domain" description="ABC transmembrane type-1" evidence="8">
    <location>
        <begin position="91"/>
        <end position="270"/>
    </location>
</feature>
<accession>A0ABU8XUP7</accession>
<dbReference type="InterPro" id="IPR035906">
    <property type="entry name" value="MetI-like_sf"/>
</dbReference>
<name>A0ABU8XUP7_9PROT</name>
<dbReference type="Gene3D" id="1.10.3720.10">
    <property type="entry name" value="MetI-like"/>
    <property type="match status" value="1"/>
</dbReference>
<evidence type="ECO:0000256" key="2">
    <source>
        <dbReference type="ARBA" id="ARBA00022448"/>
    </source>
</evidence>
<protein>
    <submittedName>
        <fullName evidence="9">ABC transporter permease subunit</fullName>
    </submittedName>
</protein>
<feature type="transmembrane region" description="Helical" evidence="7">
    <location>
        <begin position="139"/>
        <end position="164"/>
    </location>
</feature>
<dbReference type="PANTHER" id="PTHR47737">
    <property type="entry name" value="GLYCINE BETAINE/PROLINE BETAINE TRANSPORT SYSTEM PERMEASE PROTEIN PROW"/>
    <property type="match status" value="1"/>
</dbReference>
<dbReference type="PANTHER" id="PTHR47737:SF1">
    <property type="entry name" value="GLYCINE BETAINE_PROLINE BETAINE TRANSPORT SYSTEM PERMEASE PROTEIN PROW"/>
    <property type="match status" value="1"/>
</dbReference>
<dbReference type="SUPFAM" id="SSF161098">
    <property type="entry name" value="MetI-like"/>
    <property type="match status" value="1"/>
</dbReference>
<keyword evidence="5 7" id="KW-1133">Transmembrane helix</keyword>
<evidence type="ECO:0000256" key="3">
    <source>
        <dbReference type="ARBA" id="ARBA00022475"/>
    </source>
</evidence>
<sequence length="280" mass="29833">MDWTVPKFPLAEICDRALAWLTVEISGVTRGLSHVVAGGIEASTSFLTNVPPWATIAVLTLLAWRLASRQVALLTALGLGFLWNLELWDATVQSVVLVAVSTLLALLIGIPIGVMAALSPRLWKVLRPFLDMMQTMPSFVYLIPAIPFFGLGAVSACFATIVFAMPPTIRLTALGILQVSGELVEAADAFGASPWQKLAKVQLPLAAPTIMAGINQTIMLALSMVVIAAMIGAGGLGGEVWRAIQRLEAGQGFEAGIAIVILAIILDRITHNMSRRLQAE</sequence>
<proteinExistence type="inferred from homology"/>
<evidence type="ECO:0000313" key="10">
    <source>
        <dbReference type="Proteomes" id="UP001375743"/>
    </source>
</evidence>
<evidence type="ECO:0000256" key="5">
    <source>
        <dbReference type="ARBA" id="ARBA00022989"/>
    </source>
</evidence>
<comment type="similarity">
    <text evidence="7">Belongs to the binding-protein-dependent transport system permease family.</text>
</comment>
<reference evidence="9 10" key="1">
    <citation type="submission" date="2024-01" db="EMBL/GenBank/DDBJ databases">
        <title>Multi-omics insights into the function and evolution of sodium benzoate biodegradation pathways in Benzoatithermus flavus gen. nov., sp. nov. from hot spring.</title>
        <authorList>
            <person name="Hu C.-J."/>
            <person name="Li W.-J."/>
        </authorList>
    </citation>
    <scope>NUCLEOTIDE SEQUENCE [LARGE SCALE GENOMIC DNA]</scope>
    <source>
        <strain evidence="9 10">SYSU G07066</strain>
    </source>
</reference>
<keyword evidence="3" id="KW-1003">Cell membrane</keyword>
<dbReference type="PROSITE" id="PS50928">
    <property type="entry name" value="ABC_TM1"/>
    <property type="match status" value="1"/>
</dbReference>
<comment type="caution">
    <text evidence="9">The sequence shown here is derived from an EMBL/GenBank/DDBJ whole genome shotgun (WGS) entry which is preliminary data.</text>
</comment>
<dbReference type="Pfam" id="PF00528">
    <property type="entry name" value="BPD_transp_1"/>
    <property type="match status" value="1"/>
</dbReference>
<evidence type="ECO:0000256" key="1">
    <source>
        <dbReference type="ARBA" id="ARBA00004651"/>
    </source>
</evidence>
<feature type="transmembrane region" description="Helical" evidence="7">
    <location>
        <begin position="249"/>
        <end position="266"/>
    </location>
</feature>
<evidence type="ECO:0000256" key="6">
    <source>
        <dbReference type="ARBA" id="ARBA00023136"/>
    </source>
</evidence>
<dbReference type="CDD" id="cd06261">
    <property type="entry name" value="TM_PBP2"/>
    <property type="match status" value="1"/>
</dbReference>
<dbReference type="InterPro" id="IPR000515">
    <property type="entry name" value="MetI-like"/>
</dbReference>
<evidence type="ECO:0000256" key="7">
    <source>
        <dbReference type="RuleBase" id="RU363032"/>
    </source>
</evidence>
<evidence type="ECO:0000256" key="4">
    <source>
        <dbReference type="ARBA" id="ARBA00022692"/>
    </source>
</evidence>
<keyword evidence="6 7" id="KW-0472">Membrane</keyword>
<keyword evidence="4 7" id="KW-0812">Transmembrane</keyword>
<feature type="transmembrane region" description="Helical" evidence="7">
    <location>
        <begin position="53"/>
        <end position="83"/>
    </location>
</feature>
<evidence type="ECO:0000313" key="9">
    <source>
        <dbReference type="EMBL" id="MEK0084150.1"/>
    </source>
</evidence>
<feature type="transmembrane region" description="Helical" evidence="7">
    <location>
        <begin position="218"/>
        <end position="237"/>
    </location>
</feature>
<keyword evidence="2 7" id="KW-0813">Transport</keyword>
<feature type="transmembrane region" description="Helical" evidence="7">
    <location>
        <begin position="95"/>
        <end position="119"/>
    </location>
</feature>
<gene>
    <name evidence="9" type="ORF">U1T56_13375</name>
</gene>
<dbReference type="RefSeq" id="WP_418159997.1">
    <property type="nucleotide sequence ID" value="NZ_JBBLZC010000012.1"/>
</dbReference>
<organism evidence="9 10">
    <name type="scientific">Benzoatithermus flavus</name>
    <dbReference type="NCBI Taxonomy" id="3108223"/>
    <lineage>
        <taxon>Bacteria</taxon>
        <taxon>Pseudomonadati</taxon>
        <taxon>Pseudomonadota</taxon>
        <taxon>Alphaproteobacteria</taxon>
        <taxon>Geminicoccales</taxon>
        <taxon>Geminicoccaceae</taxon>
        <taxon>Benzoatithermus</taxon>
    </lineage>
</organism>
<comment type="subcellular location">
    <subcellularLocation>
        <location evidence="1 7">Cell membrane</location>
        <topology evidence="1 7">Multi-pass membrane protein</topology>
    </subcellularLocation>
</comment>